<evidence type="ECO:0000259" key="2">
    <source>
        <dbReference type="Pfam" id="PF06458"/>
    </source>
</evidence>
<reference evidence="3" key="1">
    <citation type="journal article" date="2023" name="Pathogens">
        <title>Prevalence of Enterococcus spp. and the Whole-Genome Characteristics of Enterococcus faecium and Enterococcus faecalis Strains Isolated from Free-Living Birds in Poland.</title>
        <authorList>
            <person name="Kwit R."/>
            <person name="Zajac M."/>
            <person name="Smialowska-Weglinska A."/>
            <person name="Skarzynska M."/>
            <person name="Bomba A."/>
            <person name="Lalak A."/>
            <person name="Skrzypiec E."/>
            <person name="Wojdat D."/>
            <person name="Koza W."/>
            <person name="Mikos-Wojewoda E."/>
            <person name="Pasim P."/>
            <person name="Skora M."/>
            <person name="Polak M."/>
            <person name="Wiacek J."/>
            <person name="Wasyl D."/>
        </authorList>
    </citation>
    <scope>NUCLEOTIDE SEQUENCE</scope>
    <source>
        <strain evidence="3">691B_2</strain>
    </source>
</reference>
<evidence type="ECO:0000256" key="1">
    <source>
        <dbReference type="ARBA" id="ARBA00022737"/>
    </source>
</evidence>
<dbReference type="AlphaFoldDB" id="A0AAW7KF96"/>
<dbReference type="RefSeq" id="WP_289870667.1">
    <property type="nucleotide sequence ID" value="NZ_JAREWH010000327.1"/>
</dbReference>
<protein>
    <submittedName>
        <fullName evidence="3">MucBP domain-containing protein</fullName>
    </submittedName>
</protein>
<dbReference type="InterPro" id="IPR009459">
    <property type="entry name" value="MucBP_dom"/>
</dbReference>
<feature type="non-terminal residue" evidence="3">
    <location>
        <position position="81"/>
    </location>
</feature>
<name>A0AAW7KF96_ENTFL</name>
<dbReference type="Gene3D" id="3.10.20.320">
    <property type="entry name" value="Putative peptidoglycan bound protein (lpxtg motif)"/>
    <property type="match status" value="1"/>
</dbReference>
<accession>A0AAW7KF96</accession>
<proteinExistence type="predicted"/>
<gene>
    <name evidence="3" type="ORF">P0E79_17395</name>
</gene>
<feature type="non-terminal residue" evidence="3">
    <location>
        <position position="1"/>
    </location>
</feature>
<evidence type="ECO:0000313" key="4">
    <source>
        <dbReference type="Proteomes" id="UP001173174"/>
    </source>
</evidence>
<reference evidence="3" key="2">
    <citation type="submission" date="2023-03" db="EMBL/GenBank/DDBJ databases">
        <authorList>
            <person name="Zajac M."/>
            <person name="Kwit R."/>
            <person name="Wasyl D."/>
        </authorList>
    </citation>
    <scope>NUCLEOTIDE SEQUENCE</scope>
    <source>
        <strain evidence="3">691B_2</strain>
    </source>
</reference>
<evidence type="ECO:0000313" key="3">
    <source>
        <dbReference type="EMBL" id="MDN3194239.1"/>
    </source>
</evidence>
<dbReference type="Proteomes" id="UP001173174">
    <property type="component" value="Unassembled WGS sequence"/>
</dbReference>
<comment type="caution">
    <text evidence="3">The sequence shown here is derived from an EMBL/GenBank/DDBJ whole genome shotgun (WGS) entry which is preliminary data.</text>
</comment>
<keyword evidence="1" id="KW-0677">Repeat</keyword>
<dbReference type="EMBL" id="JAREWH010000327">
    <property type="protein sequence ID" value="MDN3194239.1"/>
    <property type="molecule type" value="Genomic_DNA"/>
</dbReference>
<organism evidence="3 4">
    <name type="scientific">Enterococcus faecalis</name>
    <name type="common">Streptococcus faecalis</name>
    <dbReference type="NCBI Taxonomy" id="1351"/>
    <lineage>
        <taxon>Bacteria</taxon>
        <taxon>Bacillati</taxon>
        <taxon>Bacillota</taxon>
        <taxon>Bacilli</taxon>
        <taxon>Lactobacillales</taxon>
        <taxon>Enterococcaceae</taxon>
        <taxon>Enterococcus</taxon>
    </lineage>
</organism>
<sequence>SPENAQGVYSDQAQEVVYIYERAEGKGVTVRYEDEQGNKLAESEVLIGNLGDRYETKAKEIKGWKVKQSPENAQGVYSDQA</sequence>
<feature type="domain" description="MucBP" evidence="2">
    <location>
        <begin position="28"/>
        <end position="80"/>
    </location>
</feature>
<dbReference type="Pfam" id="PF06458">
    <property type="entry name" value="MucBP"/>
    <property type="match status" value="2"/>
</dbReference>
<feature type="domain" description="MucBP" evidence="2">
    <location>
        <begin position="2"/>
        <end position="21"/>
    </location>
</feature>